<dbReference type="NCBIfam" id="TIGR03124">
    <property type="entry name" value="citrate_citX"/>
    <property type="match status" value="1"/>
</dbReference>
<keyword evidence="2 7" id="KW-0808">Transferase</keyword>
<dbReference type="GO" id="GO:0046917">
    <property type="term" value="F:triphosphoribosyl-dephospho-CoA synthase activity"/>
    <property type="evidence" value="ECO:0007669"/>
    <property type="project" value="UniProtKB-EC"/>
</dbReference>
<dbReference type="InterPro" id="IPR005551">
    <property type="entry name" value="CitX"/>
</dbReference>
<dbReference type="EMBL" id="CP030280">
    <property type="protein sequence ID" value="AWY98636.1"/>
    <property type="molecule type" value="Genomic_DNA"/>
</dbReference>
<organism evidence="7 8">
    <name type="scientific">Blautia argi</name>
    <dbReference type="NCBI Taxonomy" id="1912897"/>
    <lineage>
        <taxon>Bacteria</taxon>
        <taxon>Bacillati</taxon>
        <taxon>Bacillota</taxon>
        <taxon>Clostridia</taxon>
        <taxon>Lachnospirales</taxon>
        <taxon>Lachnospiraceae</taxon>
        <taxon>Blautia</taxon>
    </lineage>
</organism>
<dbReference type="Pfam" id="PF03802">
    <property type="entry name" value="CitX"/>
    <property type="match status" value="1"/>
</dbReference>
<dbReference type="AlphaFoldDB" id="A0A2Z4UC97"/>
<proteinExistence type="predicted"/>
<keyword evidence="8" id="KW-1185">Reference proteome</keyword>
<sequence>MNHSVWTKGEPASLPEILDAREKRAQLQRELLQKNPASLVSFTLNIAGSVKVFPYTKWLYFLGYHLIRKNIELLCGRIIEVKEVKENTGYECIFSLDLKPKVIKKHLLLQEEKHPLGRLFDFDVLRPDGSKVSRQELGFPERTCLICQNPAFLCSRSRTHSAEELQLHTIQMIDSFYRERMAVHLALMMQKSLFYEVNTALKPGLVDRLHNGAHRDMCRYTFVKSAYALTPYFLKCAQEGLSFSGDLKELPNLFQTLRPLGIRAEKEMLSATNGVNTHKGIIFSGGIFCAAAGFAKSFYAIDFESPDFPDLLGNICCHMLTDLLKDYDSINPNLPKSNGERLYLLHGITGIRGEAHNGFPHVLKYGFSRFKEAQKAGFSLNDSGLLTLLYYIAHTDDTNLITRGNFEISIKVRTALSEFLHDSSYEKQLEILPLLDHYFIEKNLSPGGSADMLALTYFLYFLTKIACCFE</sequence>
<reference evidence="8" key="1">
    <citation type="submission" date="2018-06" db="EMBL/GenBank/DDBJ databases">
        <title>Description of Blautia argi sp. nov., a new anaerobic isolated from dog feces.</title>
        <authorList>
            <person name="Chang Y.-H."/>
            <person name="Paek J."/>
            <person name="Shin Y."/>
        </authorList>
    </citation>
    <scope>NUCLEOTIDE SEQUENCE [LARGE SCALE GENOMIC DNA]</scope>
    <source>
        <strain evidence="8">KCTC 15426</strain>
    </source>
</reference>
<dbReference type="GO" id="GO:0050519">
    <property type="term" value="F:holo-citrate lyase synthase activity"/>
    <property type="evidence" value="ECO:0007669"/>
    <property type="project" value="UniProtKB-EC"/>
</dbReference>
<dbReference type="RefSeq" id="WP_111920122.1">
    <property type="nucleotide sequence ID" value="NZ_CAUWHR010000009.1"/>
</dbReference>
<accession>A0A2Z4UC97</accession>
<name>A0A2Z4UC97_9FIRM</name>
<dbReference type="InterPro" id="IPR002736">
    <property type="entry name" value="CitG"/>
</dbReference>
<dbReference type="OrthoDB" id="114886at2"/>
<keyword evidence="4" id="KW-0547">Nucleotide-binding</keyword>
<evidence type="ECO:0000313" key="8">
    <source>
        <dbReference type="Proteomes" id="UP000250003"/>
    </source>
</evidence>
<dbReference type="Proteomes" id="UP000250003">
    <property type="component" value="Chromosome"/>
</dbReference>
<protein>
    <submittedName>
        <fullName evidence="7">Citrate lyase holo-[acyl-carrier protein] synthase</fullName>
        <ecNumber evidence="7">2.7.7.61</ecNumber>
    </submittedName>
</protein>
<comment type="catalytic activity">
    <reaction evidence="6">
        <text>apo-[citrate lyase ACP] + 2'-(5''-triphospho-alpha-D-ribosyl)-3'-dephospho-CoA = holo-[citrate lyase ACP] + diphosphate</text>
        <dbReference type="Rhea" id="RHEA:16333"/>
        <dbReference type="Rhea" id="RHEA-COMP:10157"/>
        <dbReference type="Rhea" id="RHEA-COMP:10158"/>
        <dbReference type="ChEBI" id="CHEBI:29999"/>
        <dbReference type="ChEBI" id="CHEBI:33019"/>
        <dbReference type="ChEBI" id="CHEBI:61378"/>
        <dbReference type="ChEBI" id="CHEBI:82683"/>
        <dbReference type="EC" id="2.7.7.61"/>
    </reaction>
</comment>
<evidence type="ECO:0000256" key="6">
    <source>
        <dbReference type="ARBA" id="ARBA00048574"/>
    </source>
</evidence>
<dbReference type="KEGG" id="blau:DQQ01_11255"/>
<comment type="catalytic activity">
    <reaction evidence="1">
        <text>3'-dephospho-CoA + ATP = 2'-(5''-triphospho-alpha-D-ribosyl)-3'-dephospho-CoA + adenine</text>
        <dbReference type="Rhea" id="RHEA:15117"/>
        <dbReference type="ChEBI" id="CHEBI:16708"/>
        <dbReference type="ChEBI" id="CHEBI:30616"/>
        <dbReference type="ChEBI" id="CHEBI:57328"/>
        <dbReference type="ChEBI" id="CHEBI:61378"/>
        <dbReference type="EC" id="2.4.2.52"/>
    </reaction>
</comment>
<keyword evidence="3 7" id="KW-0548">Nucleotidyltransferase</keyword>
<evidence type="ECO:0000256" key="4">
    <source>
        <dbReference type="ARBA" id="ARBA00022741"/>
    </source>
</evidence>
<evidence type="ECO:0000313" key="7">
    <source>
        <dbReference type="EMBL" id="AWY98636.1"/>
    </source>
</evidence>
<dbReference type="PANTHER" id="PTHR30201">
    <property type="entry name" value="TRIPHOSPHORIBOSYL-DEPHOSPHO-COA SYNTHASE"/>
    <property type="match status" value="1"/>
</dbReference>
<evidence type="ECO:0000256" key="2">
    <source>
        <dbReference type="ARBA" id="ARBA00022679"/>
    </source>
</evidence>
<keyword evidence="5" id="KW-0067">ATP-binding</keyword>
<dbReference type="EC" id="2.7.7.61" evidence="7"/>
<keyword evidence="7" id="KW-0456">Lyase</keyword>
<dbReference type="PANTHER" id="PTHR30201:SF2">
    <property type="entry name" value="2-(5''-TRIPHOSPHORIBOSYL)-3'-DEPHOSPHOCOENZYME-A SYNTHASE"/>
    <property type="match status" value="1"/>
</dbReference>
<evidence type="ECO:0000256" key="5">
    <source>
        <dbReference type="ARBA" id="ARBA00022840"/>
    </source>
</evidence>
<gene>
    <name evidence="7" type="primary">citX</name>
    <name evidence="7" type="ORF">DQQ01_11255</name>
</gene>
<dbReference type="Gene3D" id="1.10.4200.10">
    <property type="entry name" value="Triphosphoribosyl-dephospho-CoA protein"/>
    <property type="match status" value="1"/>
</dbReference>
<dbReference type="GO" id="GO:0016829">
    <property type="term" value="F:lyase activity"/>
    <property type="evidence" value="ECO:0007669"/>
    <property type="project" value="UniProtKB-KW"/>
</dbReference>
<evidence type="ECO:0000256" key="1">
    <source>
        <dbReference type="ARBA" id="ARBA00001210"/>
    </source>
</evidence>
<evidence type="ECO:0000256" key="3">
    <source>
        <dbReference type="ARBA" id="ARBA00022695"/>
    </source>
</evidence>
<dbReference type="GO" id="GO:0051191">
    <property type="term" value="P:prosthetic group biosynthetic process"/>
    <property type="evidence" value="ECO:0007669"/>
    <property type="project" value="InterPro"/>
</dbReference>
<dbReference type="GO" id="GO:0005524">
    <property type="term" value="F:ATP binding"/>
    <property type="evidence" value="ECO:0007669"/>
    <property type="project" value="UniProtKB-KW"/>
</dbReference>
<dbReference type="Pfam" id="PF01874">
    <property type="entry name" value="CitG"/>
    <property type="match status" value="1"/>
</dbReference>